<feature type="domain" description="Lysozyme inhibitor LprI-like N-terminal" evidence="2">
    <location>
        <begin position="31"/>
        <end position="122"/>
    </location>
</feature>
<keyword evidence="1" id="KW-0732">Signal</keyword>
<gene>
    <name evidence="3" type="ORF">J2R62_13425</name>
</gene>
<dbReference type="EMBL" id="JAFNAA010000015">
    <property type="protein sequence ID" value="MBO1109197.1"/>
    <property type="molecule type" value="Genomic_DNA"/>
</dbReference>
<evidence type="ECO:0000259" key="2">
    <source>
        <dbReference type="Pfam" id="PF07007"/>
    </source>
</evidence>
<proteinExistence type="predicted"/>
<feature type="signal peptide" evidence="1">
    <location>
        <begin position="1"/>
        <end position="19"/>
    </location>
</feature>
<reference evidence="3" key="1">
    <citation type="submission" date="2021-03" db="EMBL/GenBank/DDBJ databases">
        <title>Plesiomonas shigelloides zfcc0051, isolated from zebrafish feces.</title>
        <authorList>
            <person name="Vanderhoek Z."/>
            <person name="Gaulke C."/>
        </authorList>
    </citation>
    <scope>NUCLEOTIDE SEQUENCE</scope>
    <source>
        <strain evidence="3">Zfcc0051</strain>
    </source>
</reference>
<name>A0A8I2B6K1_PLESH</name>
<dbReference type="InterPro" id="IPR009739">
    <property type="entry name" value="LprI-like_N"/>
</dbReference>
<comment type="caution">
    <text evidence="3">The sequence shown here is derived from an EMBL/GenBank/DDBJ whole genome shotgun (WGS) entry which is preliminary data.</text>
</comment>
<sequence>MKKTCAVLFMVLTASSVAADDSFFTKKYALCMDESDGVTASMLDCIGEETMTQDARLNGAYKKLGSQLAPDRKKQLVAAQRLWIQYRDANCKFYADPDGGTMATVTSNDCVLQATATRAKELEQFIQ</sequence>
<dbReference type="RefSeq" id="WP_207542433.1">
    <property type="nucleotide sequence ID" value="NZ_JAFNAA010000015.1"/>
</dbReference>
<dbReference type="PANTHER" id="PTHR39176">
    <property type="entry name" value="PERIPLASMIC PROTEIN-RELATED"/>
    <property type="match status" value="1"/>
</dbReference>
<dbReference type="PANTHER" id="PTHR39176:SF1">
    <property type="entry name" value="PERIPLASMIC PROTEIN"/>
    <property type="match status" value="1"/>
</dbReference>
<accession>A0A8I2B6K1</accession>
<dbReference type="AlphaFoldDB" id="A0A8I2B6K1"/>
<evidence type="ECO:0000313" key="3">
    <source>
        <dbReference type="EMBL" id="MBO1109197.1"/>
    </source>
</evidence>
<protein>
    <submittedName>
        <fullName evidence="3">DUF1311 domain-containing protein</fullName>
    </submittedName>
</protein>
<evidence type="ECO:0000256" key="1">
    <source>
        <dbReference type="SAM" id="SignalP"/>
    </source>
</evidence>
<feature type="chain" id="PRO_5034324527" evidence="1">
    <location>
        <begin position="20"/>
        <end position="127"/>
    </location>
</feature>
<dbReference type="Pfam" id="PF07007">
    <property type="entry name" value="LprI"/>
    <property type="match status" value="1"/>
</dbReference>
<dbReference type="Proteomes" id="UP000664658">
    <property type="component" value="Unassembled WGS sequence"/>
</dbReference>
<dbReference type="Gene3D" id="1.20.1270.180">
    <property type="match status" value="1"/>
</dbReference>
<evidence type="ECO:0000313" key="4">
    <source>
        <dbReference type="Proteomes" id="UP000664658"/>
    </source>
</evidence>
<organism evidence="3 4">
    <name type="scientific">Plesiomonas shigelloides</name>
    <name type="common">Aeromonas shigelloides</name>
    <dbReference type="NCBI Taxonomy" id="703"/>
    <lineage>
        <taxon>Bacteria</taxon>
        <taxon>Pseudomonadati</taxon>
        <taxon>Pseudomonadota</taxon>
        <taxon>Gammaproteobacteria</taxon>
        <taxon>Enterobacterales</taxon>
        <taxon>Enterobacteriaceae</taxon>
        <taxon>Plesiomonas</taxon>
    </lineage>
</organism>